<dbReference type="AlphaFoldDB" id="A0A427A9F6"/>
<accession>A0A427A9F6</accession>
<protein>
    <submittedName>
        <fullName evidence="2">Uncharacterized protein</fullName>
    </submittedName>
</protein>
<evidence type="ECO:0000313" key="2">
    <source>
        <dbReference type="EMBL" id="RRT72862.1"/>
    </source>
</evidence>
<reference evidence="2 3" key="1">
    <citation type="journal article" date="2014" name="Agronomy (Basel)">
        <title>A Draft Genome Sequence for Ensete ventricosum, the Drought-Tolerant Tree Against Hunger.</title>
        <authorList>
            <person name="Harrison J."/>
            <person name="Moore K.A."/>
            <person name="Paszkiewicz K."/>
            <person name="Jones T."/>
            <person name="Grant M."/>
            <person name="Ambacheew D."/>
            <person name="Muzemil S."/>
            <person name="Studholme D.J."/>
        </authorList>
    </citation>
    <scope>NUCLEOTIDE SEQUENCE [LARGE SCALE GENOMIC DNA]</scope>
</reference>
<comment type="caution">
    <text evidence="2">The sequence shown here is derived from an EMBL/GenBank/DDBJ whole genome shotgun (WGS) entry which is preliminary data.</text>
</comment>
<evidence type="ECO:0000256" key="1">
    <source>
        <dbReference type="SAM" id="MobiDB-lite"/>
    </source>
</evidence>
<feature type="compositionally biased region" description="Basic and acidic residues" evidence="1">
    <location>
        <begin position="49"/>
        <end position="66"/>
    </location>
</feature>
<dbReference type="EMBL" id="AMZH03003269">
    <property type="protein sequence ID" value="RRT72862.1"/>
    <property type="molecule type" value="Genomic_DNA"/>
</dbReference>
<feature type="region of interest" description="Disordered" evidence="1">
    <location>
        <begin position="23"/>
        <end position="86"/>
    </location>
</feature>
<name>A0A427A9F6_ENSVE</name>
<proteinExistence type="predicted"/>
<sequence length="86" mass="9347">MRLNYVELLYAFLLHFHSEGSEKGATICGQAPSRGGRLRPTPLHGWSHAAKDAYKDSRPRPGHDKGCLQGAAARDQPARGSAHQQG</sequence>
<dbReference type="Proteomes" id="UP000287651">
    <property type="component" value="Unassembled WGS sequence"/>
</dbReference>
<organism evidence="2 3">
    <name type="scientific">Ensete ventricosum</name>
    <name type="common">Abyssinian banana</name>
    <name type="synonym">Musa ensete</name>
    <dbReference type="NCBI Taxonomy" id="4639"/>
    <lineage>
        <taxon>Eukaryota</taxon>
        <taxon>Viridiplantae</taxon>
        <taxon>Streptophyta</taxon>
        <taxon>Embryophyta</taxon>
        <taxon>Tracheophyta</taxon>
        <taxon>Spermatophyta</taxon>
        <taxon>Magnoliopsida</taxon>
        <taxon>Liliopsida</taxon>
        <taxon>Zingiberales</taxon>
        <taxon>Musaceae</taxon>
        <taxon>Ensete</taxon>
    </lineage>
</organism>
<gene>
    <name evidence="2" type="ORF">B296_00005101</name>
</gene>
<evidence type="ECO:0000313" key="3">
    <source>
        <dbReference type="Proteomes" id="UP000287651"/>
    </source>
</evidence>